<evidence type="ECO:0000313" key="3">
    <source>
        <dbReference type="Proteomes" id="UP000235786"/>
    </source>
</evidence>
<evidence type="ECO:0000313" key="2">
    <source>
        <dbReference type="EMBL" id="PMD31440.1"/>
    </source>
</evidence>
<dbReference type="STRING" id="1149755.A0A2J6QYV2"/>
<dbReference type="InterPro" id="IPR036047">
    <property type="entry name" value="F-box-like_dom_sf"/>
</dbReference>
<name>A0A2J6QYV2_HYAVF</name>
<organism evidence="2 3">
    <name type="scientific">Hyaloscypha variabilis (strain UAMH 11265 / GT02V1 / F)</name>
    <name type="common">Meliniomyces variabilis</name>
    <dbReference type="NCBI Taxonomy" id="1149755"/>
    <lineage>
        <taxon>Eukaryota</taxon>
        <taxon>Fungi</taxon>
        <taxon>Dikarya</taxon>
        <taxon>Ascomycota</taxon>
        <taxon>Pezizomycotina</taxon>
        <taxon>Leotiomycetes</taxon>
        <taxon>Helotiales</taxon>
        <taxon>Hyaloscyphaceae</taxon>
        <taxon>Hyaloscypha</taxon>
        <taxon>Hyaloscypha variabilis</taxon>
    </lineage>
</organism>
<keyword evidence="3" id="KW-1185">Reference proteome</keyword>
<dbReference type="OrthoDB" id="5273847at2759"/>
<sequence length="652" mass="72945">MQSVYSDPLGTFVSGVGCRNDTGISTWIAPSDPNMRWDDDSHSFPASDEIPVMRQSPLNGRHGFVLHDACWHLLQRVFQPGEIPLERLVEVCESLPFPLRGNGISWGHDYGGLYFLENLKYYPWEDRLLGECHNAETLFYAKSDPYDIREIPTLLATRLDHPKVLPLDKKPHDCFSRLPWEILEAIAAKLPTDHALSLRRVSQAFLPLLSSSTFWASRFKASADRGFIFETWKSREVTDWMSLYRLTGRTHGPSGLQNRRRVWDLARPLENITNLRLAEDLTMTSLDEKFARLRWSKVAGDVKDEVTYEYPRNFNEGCRIFGTHVAPIPESLSKIGFSISSLENVTYISGVRLITPKEPDICLGFVSEGKEVMKEITALRGFILAVGSRGIHALQVVSQDASLSEWLGCPENSPITKRVAHFDFVAGLEVNFDGYKMVSLGILAEALPSAIAPSEQYSPLRDAALWYPTVPESELFLNESSFTGEDPSRTGYQPLFWIHFGGPGGSYLENVTGISIYSLKGLYSLEFHYDATHDLARAFRLGRCPGTDAWKIQHFPIDGASGEIIESVEVTLLRCDTENAYNFLKHGKLNSLKITTNRQRSVHAGALSDGTILKHLVIAPGTTLTGLYGSQHPEFCLISLGAISETVGRRDS</sequence>
<dbReference type="AlphaFoldDB" id="A0A2J6QYV2"/>
<dbReference type="PROSITE" id="PS50181">
    <property type="entry name" value="FBOX"/>
    <property type="match status" value="1"/>
</dbReference>
<dbReference type="InterPro" id="IPR056021">
    <property type="entry name" value="DUF7600"/>
</dbReference>
<dbReference type="Gene3D" id="2.100.10.30">
    <property type="entry name" value="Jacalin-like lectin domain"/>
    <property type="match status" value="1"/>
</dbReference>
<dbReference type="InterPro" id="IPR001229">
    <property type="entry name" value="Jacalin-like_lectin_dom"/>
</dbReference>
<dbReference type="SUPFAM" id="SSF51101">
    <property type="entry name" value="Mannose-binding lectins"/>
    <property type="match status" value="1"/>
</dbReference>
<feature type="domain" description="F-box" evidence="1">
    <location>
        <begin position="172"/>
        <end position="218"/>
    </location>
</feature>
<dbReference type="SUPFAM" id="SSF81383">
    <property type="entry name" value="F-box domain"/>
    <property type="match status" value="1"/>
</dbReference>
<reference evidence="2 3" key="1">
    <citation type="submission" date="2016-04" db="EMBL/GenBank/DDBJ databases">
        <title>A degradative enzymes factory behind the ericoid mycorrhizal symbiosis.</title>
        <authorList>
            <consortium name="DOE Joint Genome Institute"/>
            <person name="Martino E."/>
            <person name="Morin E."/>
            <person name="Grelet G."/>
            <person name="Kuo A."/>
            <person name="Kohler A."/>
            <person name="Daghino S."/>
            <person name="Barry K."/>
            <person name="Choi C."/>
            <person name="Cichocki N."/>
            <person name="Clum A."/>
            <person name="Copeland A."/>
            <person name="Hainaut M."/>
            <person name="Haridas S."/>
            <person name="Labutti K."/>
            <person name="Lindquist E."/>
            <person name="Lipzen A."/>
            <person name="Khouja H.-R."/>
            <person name="Murat C."/>
            <person name="Ohm R."/>
            <person name="Olson A."/>
            <person name="Spatafora J."/>
            <person name="Veneault-Fourrey C."/>
            <person name="Henrissat B."/>
            <person name="Grigoriev I."/>
            <person name="Martin F."/>
            <person name="Perotto S."/>
        </authorList>
    </citation>
    <scope>NUCLEOTIDE SEQUENCE [LARGE SCALE GENOMIC DNA]</scope>
    <source>
        <strain evidence="2 3">F</strain>
    </source>
</reference>
<dbReference type="SMART" id="SM00256">
    <property type="entry name" value="FBOX"/>
    <property type="match status" value="1"/>
</dbReference>
<dbReference type="InterPro" id="IPR036404">
    <property type="entry name" value="Jacalin-like_lectin_dom_sf"/>
</dbReference>
<gene>
    <name evidence="2" type="ORF">L207DRAFT_548817</name>
</gene>
<dbReference type="InterPro" id="IPR001810">
    <property type="entry name" value="F-box_dom"/>
</dbReference>
<protein>
    <recommendedName>
        <fullName evidence="1">F-box domain-containing protein</fullName>
    </recommendedName>
</protein>
<dbReference type="Pfam" id="PF24539">
    <property type="entry name" value="DUF7600"/>
    <property type="match status" value="1"/>
</dbReference>
<evidence type="ECO:0000259" key="1">
    <source>
        <dbReference type="PROSITE" id="PS50181"/>
    </source>
</evidence>
<dbReference type="Pfam" id="PF01419">
    <property type="entry name" value="Jacalin"/>
    <property type="match status" value="1"/>
</dbReference>
<accession>A0A2J6QYV2</accession>
<dbReference type="EMBL" id="KZ613962">
    <property type="protein sequence ID" value="PMD31440.1"/>
    <property type="molecule type" value="Genomic_DNA"/>
</dbReference>
<dbReference type="Proteomes" id="UP000235786">
    <property type="component" value="Unassembled WGS sequence"/>
</dbReference>
<proteinExistence type="predicted"/>